<keyword evidence="2" id="KW-0560">Oxidoreductase</keyword>
<evidence type="ECO:0000313" key="5">
    <source>
        <dbReference type="EMBL" id="QTD48372.1"/>
    </source>
</evidence>
<proteinExistence type="predicted"/>
<dbReference type="InterPro" id="IPR042098">
    <property type="entry name" value="TauD-like_sf"/>
</dbReference>
<gene>
    <name evidence="5" type="ORF">J3U87_22560</name>
</gene>
<dbReference type="PANTHER" id="PTHR10696">
    <property type="entry name" value="GAMMA-BUTYROBETAINE HYDROXYLASE-RELATED"/>
    <property type="match status" value="1"/>
</dbReference>
<feature type="domain" description="TauD/TfdA-like" evidence="4">
    <location>
        <begin position="51"/>
        <end position="343"/>
    </location>
</feature>
<name>A0A8A4TGR7_SULCO</name>
<dbReference type="Pfam" id="PF02668">
    <property type="entry name" value="TauD"/>
    <property type="match status" value="1"/>
</dbReference>
<sequence length="358" mass="41234">MSTTTTVDRSRKMRSFKHKKPRPVKVSSLDLVHMDTLLPDHELPLVVTPKEPGLKLAGWLAENRDFIEQKLMHHGGVLFRGFDIHTDADFAAFVEDQPYELMSYFEGSTPRKEVGKTIYTSTLFPSNETIALHNEYSSSMRFPLKVWFCSMLPPEPGTGQTPVCSARRMIDRIDASVIDEFRAKGWALVRNFRFGLGLPWQRAYAIDDKDRLAAYLKENLIDFEWVDDEHLRTHQVRSAVLTHPVTQQEVWFNHMSFWHAANLRDGVREELIGQLGRDGLPYHTTFGDRTPIPDDVARHIAQSYLDEKLMFDWQQGDVLLADNMLISHGRQPFSGPREIRVAMGQPYYRPVFTPLVHA</sequence>
<dbReference type="InterPro" id="IPR003819">
    <property type="entry name" value="TauD/TfdA-like"/>
</dbReference>
<dbReference type="GO" id="GO:0016706">
    <property type="term" value="F:2-oxoglutarate-dependent dioxygenase activity"/>
    <property type="evidence" value="ECO:0007669"/>
    <property type="project" value="UniProtKB-ARBA"/>
</dbReference>
<evidence type="ECO:0000259" key="4">
    <source>
        <dbReference type="Pfam" id="PF02668"/>
    </source>
</evidence>
<dbReference type="InterPro" id="IPR050411">
    <property type="entry name" value="AlphaKG_dependent_hydroxylases"/>
</dbReference>
<dbReference type="SUPFAM" id="SSF51197">
    <property type="entry name" value="Clavaminate synthase-like"/>
    <property type="match status" value="1"/>
</dbReference>
<evidence type="ECO:0000256" key="2">
    <source>
        <dbReference type="ARBA" id="ARBA00023002"/>
    </source>
</evidence>
<evidence type="ECO:0000256" key="1">
    <source>
        <dbReference type="ARBA" id="ARBA00001954"/>
    </source>
</evidence>
<protein>
    <submittedName>
        <fullName evidence="5">TauD/TfdA family dioxygenase</fullName>
    </submittedName>
</protein>
<keyword evidence="5" id="KW-0223">Dioxygenase</keyword>
<organism evidence="5 6">
    <name type="scientific">Sulfidibacter corallicola</name>
    <dbReference type="NCBI Taxonomy" id="2818388"/>
    <lineage>
        <taxon>Bacteria</taxon>
        <taxon>Pseudomonadati</taxon>
        <taxon>Acidobacteriota</taxon>
        <taxon>Holophagae</taxon>
        <taxon>Acanthopleuribacterales</taxon>
        <taxon>Acanthopleuribacteraceae</taxon>
        <taxon>Sulfidibacter</taxon>
    </lineage>
</organism>
<evidence type="ECO:0000313" key="6">
    <source>
        <dbReference type="Proteomes" id="UP000663929"/>
    </source>
</evidence>
<dbReference type="Proteomes" id="UP000663929">
    <property type="component" value="Chromosome"/>
</dbReference>
<dbReference type="PANTHER" id="PTHR10696:SF21">
    <property type="entry name" value="TAUD_TFDA-LIKE DOMAIN-CONTAINING PROTEIN"/>
    <property type="match status" value="1"/>
</dbReference>
<dbReference type="KEGG" id="scor:J3U87_22560"/>
<dbReference type="Gene3D" id="3.60.130.10">
    <property type="entry name" value="Clavaminate synthase-like"/>
    <property type="match status" value="1"/>
</dbReference>
<dbReference type="RefSeq" id="WP_237378026.1">
    <property type="nucleotide sequence ID" value="NZ_CP071793.1"/>
</dbReference>
<keyword evidence="6" id="KW-1185">Reference proteome</keyword>
<feature type="region of interest" description="Disordered" evidence="3">
    <location>
        <begin position="1"/>
        <end position="20"/>
    </location>
</feature>
<feature type="compositionally biased region" description="Basic residues" evidence="3">
    <location>
        <begin position="11"/>
        <end position="20"/>
    </location>
</feature>
<dbReference type="AlphaFoldDB" id="A0A8A4TGR7"/>
<reference evidence="5" key="1">
    <citation type="submission" date="2021-03" db="EMBL/GenBank/DDBJ databases">
        <title>Acanthopleuribacteraceae sp. M133.</title>
        <authorList>
            <person name="Wang G."/>
        </authorList>
    </citation>
    <scope>NUCLEOTIDE SEQUENCE</scope>
    <source>
        <strain evidence="5">M133</strain>
    </source>
</reference>
<dbReference type="EMBL" id="CP071793">
    <property type="protein sequence ID" value="QTD48372.1"/>
    <property type="molecule type" value="Genomic_DNA"/>
</dbReference>
<accession>A0A8A4TGR7</accession>
<comment type="cofactor">
    <cofactor evidence="1">
        <name>Fe(2+)</name>
        <dbReference type="ChEBI" id="CHEBI:29033"/>
    </cofactor>
</comment>
<evidence type="ECO:0000256" key="3">
    <source>
        <dbReference type="SAM" id="MobiDB-lite"/>
    </source>
</evidence>